<evidence type="ECO:0000313" key="1">
    <source>
        <dbReference type="EMBL" id="VXD23883.1"/>
    </source>
</evidence>
<dbReference type="AlphaFoldDB" id="A0A7Z9E555"/>
<proteinExistence type="predicted"/>
<organism evidence="1 2">
    <name type="scientific">Planktothrix paucivesiculata PCC 9631</name>
    <dbReference type="NCBI Taxonomy" id="671071"/>
    <lineage>
        <taxon>Bacteria</taxon>
        <taxon>Bacillati</taxon>
        <taxon>Cyanobacteriota</taxon>
        <taxon>Cyanophyceae</taxon>
        <taxon>Oscillatoriophycideae</taxon>
        <taxon>Oscillatoriales</taxon>
        <taxon>Microcoleaceae</taxon>
        <taxon>Planktothrix</taxon>
    </lineage>
</organism>
<reference evidence="1" key="1">
    <citation type="submission" date="2019-10" db="EMBL/GenBank/DDBJ databases">
        <authorList>
            <consortium name="Genoscope - CEA"/>
            <person name="William W."/>
        </authorList>
    </citation>
    <scope>NUCLEOTIDE SEQUENCE [LARGE SCALE GENOMIC DNA]</scope>
    <source>
        <strain evidence="1">BBR_PRJEB10994</strain>
    </source>
</reference>
<name>A0A7Z9E555_9CYAN</name>
<gene>
    <name evidence="1" type="ORF">PL9631_770054</name>
</gene>
<protein>
    <submittedName>
        <fullName evidence="1">Uncharacterized protein</fullName>
    </submittedName>
</protein>
<sequence>MGLKPRLSTTAFYSILEYTKEVIVSNKNNESQVSVQNLPN</sequence>
<comment type="caution">
    <text evidence="1">The sequence shown here is derived from an EMBL/GenBank/DDBJ whole genome shotgun (WGS) entry which is preliminary data.</text>
</comment>
<evidence type="ECO:0000313" key="2">
    <source>
        <dbReference type="Proteomes" id="UP000182190"/>
    </source>
</evidence>
<dbReference type="Proteomes" id="UP000182190">
    <property type="component" value="Unassembled WGS sequence"/>
</dbReference>
<accession>A0A7Z9E555</accession>
<keyword evidence="2" id="KW-1185">Reference proteome</keyword>
<dbReference type="EMBL" id="CZCS02000220">
    <property type="protein sequence ID" value="VXD23883.1"/>
    <property type="molecule type" value="Genomic_DNA"/>
</dbReference>